<comment type="caution">
    <text evidence="3">The sequence shown here is derived from an EMBL/GenBank/DDBJ whole genome shotgun (WGS) entry which is preliminary data.</text>
</comment>
<evidence type="ECO:0000256" key="2">
    <source>
        <dbReference type="SAM" id="Phobius"/>
    </source>
</evidence>
<feature type="coiled-coil region" evidence="1">
    <location>
        <begin position="64"/>
        <end position="123"/>
    </location>
</feature>
<dbReference type="EMBL" id="VSSQ01000501">
    <property type="protein sequence ID" value="MPL96242.1"/>
    <property type="molecule type" value="Genomic_DNA"/>
</dbReference>
<evidence type="ECO:0000256" key="1">
    <source>
        <dbReference type="SAM" id="Coils"/>
    </source>
</evidence>
<keyword evidence="2" id="KW-0812">Transmembrane</keyword>
<proteinExistence type="predicted"/>
<feature type="transmembrane region" description="Helical" evidence="2">
    <location>
        <begin position="40"/>
        <end position="59"/>
    </location>
</feature>
<keyword evidence="1" id="KW-0175">Coiled coil</keyword>
<organism evidence="3">
    <name type="scientific">bioreactor metagenome</name>
    <dbReference type="NCBI Taxonomy" id="1076179"/>
    <lineage>
        <taxon>unclassified sequences</taxon>
        <taxon>metagenomes</taxon>
        <taxon>ecological metagenomes</taxon>
    </lineage>
</organism>
<dbReference type="AlphaFoldDB" id="A0A644W0K3"/>
<accession>A0A644W0K3</accession>
<name>A0A644W0K3_9ZZZZ</name>
<keyword evidence="2" id="KW-0472">Membrane</keyword>
<gene>
    <name evidence="3" type="ORF">SDC9_42417</name>
</gene>
<reference evidence="3" key="1">
    <citation type="submission" date="2019-08" db="EMBL/GenBank/DDBJ databases">
        <authorList>
            <person name="Kucharzyk K."/>
            <person name="Murdoch R.W."/>
            <person name="Higgins S."/>
            <person name="Loffler F."/>
        </authorList>
    </citation>
    <scope>NUCLEOTIDE SEQUENCE</scope>
</reference>
<protein>
    <submittedName>
        <fullName evidence="3">Uncharacterized protein</fullName>
    </submittedName>
</protein>
<sequence>MSMQNIVIQNADSIKNLVKLVNEATEAVGKVFGGGKGTGAFVLAAPIATLLTVGIVDYIDDKQKQQLQAEKERLQKEAMCKQEAIIQSLKSEAKMSREHQDYLKKLNSQLQQAIEELREVSVQNEQV</sequence>
<evidence type="ECO:0000313" key="3">
    <source>
        <dbReference type="EMBL" id="MPL96242.1"/>
    </source>
</evidence>
<keyword evidence="2" id="KW-1133">Transmembrane helix</keyword>